<evidence type="ECO:0000313" key="2">
    <source>
        <dbReference type="Proteomes" id="UP000011661"/>
    </source>
</evidence>
<keyword evidence="2" id="KW-1185">Reference proteome</keyword>
<dbReference type="Proteomes" id="UP000011661">
    <property type="component" value="Unassembled WGS sequence"/>
</dbReference>
<proteinExistence type="predicted"/>
<accession>L9WE98</accession>
<protein>
    <submittedName>
        <fullName evidence="1">Uncharacterized protein</fullName>
    </submittedName>
</protein>
<organism evidence="1 2">
    <name type="scientific">Natronorubrum sulfidifaciens JCM 14089</name>
    <dbReference type="NCBI Taxonomy" id="1230460"/>
    <lineage>
        <taxon>Archaea</taxon>
        <taxon>Methanobacteriati</taxon>
        <taxon>Methanobacteriota</taxon>
        <taxon>Stenosarchaea group</taxon>
        <taxon>Halobacteria</taxon>
        <taxon>Halobacteriales</taxon>
        <taxon>Natrialbaceae</taxon>
        <taxon>Natronorubrum</taxon>
    </lineage>
</organism>
<evidence type="ECO:0000313" key="1">
    <source>
        <dbReference type="EMBL" id="ELY47581.1"/>
    </source>
</evidence>
<dbReference type="EMBL" id="AOHX01000026">
    <property type="protein sequence ID" value="ELY47581.1"/>
    <property type="molecule type" value="Genomic_DNA"/>
</dbReference>
<comment type="caution">
    <text evidence="1">The sequence shown here is derived from an EMBL/GenBank/DDBJ whole genome shotgun (WGS) entry which is preliminary data.</text>
</comment>
<dbReference type="AlphaFoldDB" id="L9WE98"/>
<gene>
    <name evidence="1" type="ORF">C495_04957</name>
</gene>
<dbReference type="PATRIC" id="fig|1230460.4.peg.1003"/>
<name>L9WE98_9EURY</name>
<sequence length="46" mass="5122">MSMNAVQRSLGAIRSYWTALERDWQSVAVGAVIVALTVGFEIQIPW</sequence>
<dbReference type="STRING" id="1230460.C495_04957"/>
<reference evidence="1 2" key="1">
    <citation type="journal article" date="2014" name="PLoS Genet.">
        <title>Phylogenetically driven sequencing of extremely halophilic archaea reveals strategies for static and dynamic osmo-response.</title>
        <authorList>
            <person name="Becker E.A."/>
            <person name="Seitzer P.M."/>
            <person name="Tritt A."/>
            <person name="Larsen D."/>
            <person name="Krusor M."/>
            <person name="Yao A.I."/>
            <person name="Wu D."/>
            <person name="Madern D."/>
            <person name="Eisen J.A."/>
            <person name="Darling A.E."/>
            <person name="Facciotti M.T."/>
        </authorList>
    </citation>
    <scope>NUCLEOTIDE SEQUENCE [LARGE SCALE GENOMIC DNA]</scope>
    <source>
        <strain evidence="1 2">JCM 14089</strain>
    </source>
</reference>